<dbReference type="Proteomes" id="UP000006727">
    <property type="component" value="Chromosome 16"/>
</dbReference>
<name>A0A7I4B0E7_PHYPA</name>
<dbReference type="Gramene" id="Pp3c16_14110V3.3">
    <property type="protein sequence ID" value="Pp3c16_14110V3.3"/>
    <property type="gene ID" value="Pp3c16_14110"/>
</dbReference>
<proteinExistence type="predicted"/>
<organism evidence="1 2">
    <name type="scientific">Physcomitrium patens</name>
    <name type="common">Spreading-leaved earth moss</name>
    <name type="synonym">Physcomitrella patens</name>
    <dbReference type="NCBI Taxonomy" id="3218"/>
    <lineage>
        <taxon>Eukaryota</taxon>
        <taxon>Viridiplantae</taxon>
        <taxon>Streptophyta</taxon>
        <taxon>Embryophyta</taxon>
        <taxon>Bryophyta</taxon>
        <taxon>Bryophytina</taxon>
        <taxon>Bryopsida</taxon>
        <taxon>Funariidae</taxon>
        <taxon>Funariales</taxon>
        <taxon>Funariaceae</taxon>
        <taxon>Physcomitrium</taxon>
    </lineage>
</organism>
<protein>
    <submittedName>
        <fullName evidence="1">Uncharacterized protein</fullName>
    </submittedName>
</protein>
<accession>A0A7I4B0E7</accession>
<dbReference type="EnsemblPlants" id="Pp3c16_14110V3.3">
    <property type="protein sequence ID" value="Pp3c16_14110V3.3"/>
    <property type="gene ID" value="Pp3c16_14110"/>
</dbReference>
<reference evidence="1 2" key="2">
    <citation type="journal article" date="2018" name="Plant J.">
        <title>The Physcomitrella patens chromosome-scale assembly reveals moss genome structure and evolution.</title>
        <authorList>
            <person name="Lang D."/>
            <person name="Ullrich K.K."/>
            <person name="Murat F."/>
            <person name="Fuchs J."/>
            <person name="Jenkins J."/>
            <person name="Haas F.B."/>
            <person name="Piednoel M."/>
            <person name="Gundlach H."/>
            <person name="Van Bel M."/>
            <person name="Meyberg R."/>
            <person name="Vives C."/>
            <person name="Morata J."/>
            <person name="Symeonidi A."/>
            <person name="Hiss M."/>
            <person name="Muchero W."/>
            <person name="Kamisugi Y."/>
            <person name="Saleh O."/>
            <person name="Blanc G."/>
            <person name="Decker E.L."/>
            <person name="van Gessel N."/>
            <person name="Grimwood J."/>
            <person name="Hayes R.D."/>
            <person name="Graham S.W."/>
            <person name="Gunter L.E."/>
            <person name="McDaniel S.F."/>
            <person name="Hoernstein S.N.W."/>
            <person name="Larsson A."/>
            <person name="Li F.W."/>
            <person name="Perroud P.F."/>
            <person name="Phillips J."/>
            <person name="Ranjan P."/>
            <person name="Rokshar D.S."/>
            <person name="Rothfels C.J."/>
            <person name="Schneider L."/>
            <person name="Shu S."/>
            <person name="Stevenson D.W."/>
            <person name="Thummler F."/>
            <person name="Tillich M."/>
            <person name="Villarreal Aguilar J.C."/>
            <person name="Widiez T."/>
            <person name="Wong G.K."/>
            <person name="Wymore A."/>
            <person name="Zhang Y."/>
            <person name="Zimmer A.D."/>
            <person name="Quatrano R.S."/>
            <person name="Mayer K.F.X."/>
            <person name="Goodstein D."/>
            <person name="Casacuberta J.M."/>
            <person name="Vandepoele K."/>
            <person name="Reski R."/>
            <person name="Cuming A.C."/>
            <person name="Tuskan G.A."/>
            <person name="Maumus F."/>
            <person name="Salse J."/>
            <person name="Schmutz J."/>
            <person name="Rensing S.A."/>
        </authorList>
    </citation>
    <scope>NUCLEOTIDE SEQUENCE [LARGE SCALE GENOMIC DNA]</scope>
    <source>
        <strain evidence="1 2">cv. Gransden 2004</strain>
    </source>
</reference>
<gene>
    <name evidence="1" type="primary">LOC112293383</name>
</gene>
<dbReference type="AlphaFoldDB" id="A0A7I4B0E7"/>
<keyword evidence="2" id="KW-1185">Reference proteome</keyword>
<dbReference type="EMBL" id="ABEU02000016">
    <property type="status" value="NOT_ANNOTATED_CDS"/>
    <property type="molecule type" value="Genomic_DNA"/>
</dbReference>
<reference evidence="1 2" key="1">
    <citation type="journal article" date="2008" name="Science">
        <title>The Physcomitrella genome reveals evolutionary insights into the conquest of land by plants.</title>
        <authorList>
            <person name="Rensing S."/>
            <person name="Lang D."/>
            <person name="Zimmer A."/>
            <person name="Terry A."/>
            <person name="Salamov A."/>
            <person name="Shapiro H."/>
            <person name="Nishiyama T."/>
            <person name="Perroud P.-F."/>
            <person name="Lindquist E."/>
            <person name="Kamisugi Y."/>
            <person name="Tanahashi T."/>
            <person name="Sakakibara K."/>
            <person name="Fujita T."/>
            <person name="Oishi K."/>
            <person name="Shin-I T."/>
            <person name="Kuroki Y."/>
            <person name="Toyoda A."/>
            <person name="Suzuki Y."/>
            <person name="Hashimoto A."/>
            <person name="Yamaguchi K."/>
            <person name="Sugano A."/>
            <person name="Kohara Y."/>
            <person name="Fujiyama A."/>
            <person name="Anterola A."/>
            <person name="Aoki S."/>
            <person name="Ashton N."/>
            <person name="Barbazuk W.B."/>
            <person name="Barker E."/>
            <person name="Bennetzen J."/>
            <person name="Bezanilla M."/>
            <person name="Blankenship R."/>
            <person name="Cho S.H."/>
            <person name="Dutcher S."/>
            <person name="Estelle M."/>
            <person name="Fawcett J.A."/>
            <person name="Gundlach H."/>
            <person name="Hanada K."/>
            <person name="Heyl A."/>
            <person name="Hicks K.A."/>
            <person name="Hugh J."/>
            <person name="Lohr M."/>
            <person name="Mayer K."/>
            <person name="Melkozernov A."/>
            <person name="Murata T."/>
            <person name="Nelson D."/>
            <person name="Pils B."/>
            <person name="Prigge M."/>
            <person name="Reiss B."/>
            <person name="Renner T."/>
            <person name="Rombauts S."/>
            <person name="Rushton P."/>
            <person name="Sanderfoot A."/>
            <person name="Schween G."/>
            <person name="Shiu S.-H."/>
            <person name="Stueber K."/>
            <person name="Theodoulou F.L."/>
            <person name="Tu H."/>
            <person name="Van de Peer Y."/>
            <person name="Verrier P.J."/>
            <person name="Waters E."/>
            <person name="Wood A."/>
            <person name="Yang L."/>
            <person name="Cove D."/>
            <person name="Cuming A."/>
            <person name="Hasebe M."/>
            <person name="Lucas S."/>
            <person name="Mishler D.B."/>
            <person name="Reski R."/>
            <person name="Grigoriev I."/>
            <person name="Quatrano R.S."/>
            <person name="Boore J.L."/>
        </authorList>
    </citation>
    <scope>NUCLEOTIDE SEQUENCE [LARGE SCALE GENOMIC DNA]</scope>
    <source>
        <strain evidence="1 2">cv. Gransden 2004</strain>
    </source>
</reference>
<reference evidence="1" key="3">
    <citation type="submission" date="2020-12" db="UniProtKB">
        <authorList>
            <consortium name="EnsemblPlants"/>
        </authorList>
    </citation>
    <scope>IDENTIFICATION</scope>
</reference>
<evidence type="ECO:0000313" key="2">
    <source>
        <dbReference type="Proteomes" id="UP000006727"/>
    </source>
</evidence>
<evidence type="ECO:0000313" key="1">
    <source>
        <dbReference type="EnsemblPlants" id="Pp3c16_14110V3.3"/>
    </source>
</evidence>
<sequence>MLLNLGGCRVICRGVSALSQFKSGRSIWDAFSCTNLFLALCCRSAVRVKSEVDRPTCGNASVKHLVEEFDKRVRSGSELFRDPDCERTLFVILALSAHWCLTLFRRRASAVVYSFSFWALLRTFSSRHARSISLHILSARKDNIRLGAWECPVVLDLRWRAPTWLSPVKRLFQLFTLKSSSSCQFIGSDSAFIQNPDIELVVALIARAFIVVWS</sequence>